<keyword evidence="7 10" id="KW-0342">GTP-binding</keyword>
<evidence type="ECO:0000256" key="2">
    <source>
        <dbReference type="ARBA" id="ARBA00009638"/>
    </source>
</evidence>
<comment type="similarity">
    <text evidence="2 10">Belongs to the TRAFAC class TrmE-Era-EngA-EngB-Septin-like GTPase superfamily. EngB GTPase family.</text>
</comment>
<reference evidence="12 13" key="1">
    <citation type="submission" date="2022-08" db="EMBL/GenBank/DDBJ databases">
        <title>Proteogenomics of the novel Dehalobacterium formicoaceticum strain EZ94 highlights a key role of methyltransferases during anaerobic dichloromethane degradation.</title>
        <authorList>
            <person name="Wasmund K."/>
        </authorList>
    </citation>
    <scope>NUCLEOTIDE SEQUENCE [LARGE SCALE GENOMIC DNA]</scope>
    <source>
        <strain evidence="12 13">EZ94</strain>
    </source>
</reference>
<dbReference type="InterPro" id="IPR005225">
    <property type="entry name" value="Small_GTP-bd"/>
</dbReference>
<evidence type="ECO:0000256" key="7">
    <source>
        <dbReference type="ARBA" id="ARBA00023134"/>
    </source>
</evidence>
<evidence type="ECO:0000256" key="3">
    <source>
        <dbReference type="ARBA" id="ARBA00022618"/>
    </source>
</evidence>
<dbReference type="RefSeq" id="WP_089612457.1">
    <property type="nucleotide sequence ID" value="NZ_CP022121.1"/>
</dbReference>
<name>A0ABT1Y3D9_9FIRM</name>
<dbReference type="NCBIfam" id="TIGR03598">
    <property type="entry name" value="GTPase_YsxC"/>
    <property type="match status" value="1"/>
</dbReference>
<keyword evidence="4" id="KW-0479">Metal-binding</keyword>
<keyword evidence="6" id="KW-0460">Magnesium</keyword>
<comment type="function">
    <text evidence="10">Necessary for normal cell division and for the maintenance of normal septation.</text>
</comment>
<sequence>MLKIKKSEYVLSAVKPDQYPEANVPEIALAGRSNVGKSSLINTLINRRSLARTSSQPGKTQTINFYKINDAWYFVDLPGYGFARVSHDAREEWGRMINTYLEQRTVLKEIWQLVDLRHPPSEQDQQMMQWLNYKNYPCIVVATKADKISKNQRSKNVKVIKETLGVTEEEIVIFSAQTGEGKEKLLQRIEQLL</sequence>
<feature type="domain" description="EngB-type G" evidence="11">
    <location>
        <begin position="23"/>
        <end position="193"/>
    </location>
</feature>
<organism evidence="12 13">
    <name type="scientific">Dehalobacterium formicoaceticum</name>
    <dbReference type="NCBI Taxonomy" id="51515"/>
    <lineage>
        <taxon>Bacteria</taxon>
        <taxon>Bacillati</taxon>
        <taxon>Bacillota</taxon>
        <taxon>Clostridia</taxon>
        <taxon>Eubacteriales</taxon>
        <taxon>Peptococcaceae</taxon>
        <taxon>Dehalobacterium</taxon>
    </lineage>
</organism>
<keyword evidence="9 10" id="KW-0131">Cell cycle</keyword>
<proteinExistence type="inferred from homology"/>
<dbReference type="PROSITE" id="PS51706">
    <property type="entry name" value="G_ENGB"/>
    <property type="match status" value="1"/>
</dbReference>
<dbReference type="EMBL" id="JANPWE010000002">
    <property type="protein sequence ID" value="MCR6545011.1"/>
    <property type="molecule type" value="Genomic_DNA"/>
</dbReference>
<dbReference type="InterPro" id="IPR027417">
    <property type="entry name" value="P-loop_NTPase"/>
</dbReference>
<dbReference type="Proteomes" id="UP001524944">
    <property type="component" value="Unassembled WGS sequence"/>
</dbReference>
<dbReference type="HAMAP" id="MF_00321">
    <property type="entry name" value="GTPase_EngB"/>
    <property type="match status" value="1"/>
</dbReference>
<dbReference type="InterPro" id="IPR030393">
    <property type="entry name" value="G_ENGB_dom"/>
</dbReference>
<evidence type="ECO:0000259" key="11">
    <source>
        <dbReference type="PROSITE" id="PS51706"/>
    </source>
</evidence>
<dbReference type="NCBIfam" id="TIGR00231">
    <property type="entry name" value="small_GTP"/>
    <property type="match status" value="1"/>
</dbReference>
<dbReference type="Pfam" id="PF01926">
    <property type="entry name" value="MMR_HSR1"/>
    <property type="match status" value="1"/>
</dbReference>
<dbReference type="InterPro" id="IPR006073">
    <property type="entry name" value="GTP-bd"/>
</dbReference>
<dbReference type="Gene3D" id="3.40.50.300">
    <property type="entry name" value="P-loop containing nucleotide triphosphate hydrolases"/>
    <property type="match status" value="1"/>
</dbReference>
<dbReference type="PANTHER" id="PTHR11649">
    <property type="entry name" value="MSS1/TRME-RELATED GTP-BINDING PROTEIN"/>
    <property type="match status" value="1"/>
</dbReference>
<comment type="cofactor">
    <cofactor evidence="1">
        <name>Mg(2+)</name>
        <dbReference type="ChEBI" id="CHEBI:18420"/>
    </cofactor>
</comment>
<keyword evidence="3 10" id="KW-0132">Cell division</keyword>
<evidence type="ECO:0000313" key="12">
    <source>
        <dbReference type="EMBL" id="MCR6545011.1"/>
    </source>
</evidence>
<evidence type="ECO:0000256" key="5">
    <source>
        <dbReference type="ARBA" id="ARBA00022741"/>
    </source>
</evidence>
<evidence type="ECO:0000256" key="10">
    <source>
        <dbReference type="HAMAP-Rule" id="MF_00321"/>
    </source>
</evidence>
<dbReference type="CDD" id="cd01876">
    <property type="entry name" value="YihA_EngB"/>
    <property type="match status" value="1"/>
</dbReference>
<evidence type="ECO:0000256" key="4">
    <source>
        <dbReference type="ARBA" id="ARBA00022723"/>
    </source>
</evidence>
<evidence type="ECO:0000313" key="13">
    <source>
        <dbReference type="Proteomes" id="UP001524944"/>
    </source>
</evidence>
<keyword evidence="5 10" id="KW-0547">Nucleotide-binding</keyword>
<evidence type="ECO:0000256" key="8">
    <source>
        <dbReference type="ARBA" id="ARBA00023210"/>
    </source>
</evidence>
<accession>A0ABT1Y3D9</accession>
<dbReference type="SUPFAM" id="SSF52540">
    <property type="entry name" value="P-loop containing nucleoside triphosphate hydrolases"/>
    <property type="match status" value="1"/>
</dbReference>
<evidence type="ECO:0000256" key="1">
    <source>
        <dbReference type="ARBA" id="ARBA00001946"/>
    </source>
</evidence>
<keyword evidence="8 10" id="KW-0717">Septation</keyword>
<protein>
    <recommendedName>
        <fullName evidence="10">Probable GTP-binding protein EngB</fullName>
    </recommendedName>
</protein>
<dbReference type="PANTHER" id="PTHR11649:SF13">
    <property type="entry name" value="ENGB-TYPE G DOMAIN-CONTAINING PROTEIN"/>
    <property type="match status" value="1"/>
</dbReference>
<dbReference type="InterPro" id="IPR019987">
    <property type="entry name" value="GTP-bd_ribosome_bio_YsxC"/>
</dbReference>
<comment type="caution">
    <text evidence="12">The sequence shown here is derived from an EMBL/GenBank/DDBJ whole genome shotgun (WGS) entry which is preliminary data.</text>
</comment>
<gene>
    <name evidence="12" type="primary">yihA</name>
    <name evidence="10" type="synonym">engB</name>
    <name evidence="12" type="ORF">NVS47_05670</name>
</gene>
<keyword evidence="13" id="KW-1185">Reference proteome</keyword>
<evidence type="ECO:0000256" key="9">
    <source>
        <dbReference type="ARBA" id="ARBA00023306"/>
    </source>
</evidence>
<evidence type="ECO:0000256" key="6">
    <source>
        <dbReference type="ARBA" id="ARBA00022842"/>
    </source>
</evidence>